<evidence type="ECO:0000313" key="3">
    <source>
        <dbReference type="EMBL" id="KAG1896038.1"/>
    </source>
</evidence>
<dbReference type="AlphaFoldDB" id="A0AAD4HGT7"/>
<comment type="caution">
    <text evidence="3">The sequence shown here is derived from an EMBL/GenBank/DDBJ whole genome shotgun (WGS) entry which is preliminary data.</text>
</comment>
<name>A0AAD4HGT7_9AGAM</name>
<proteinExistence type="predicted"/>
<sequence>MNPPHSSAAALAFVLAPASASLNSFVTSLRPSRRGSGARGPTLPPLDREAGTANQTANLPRATVSFSQVVSFYA</sequence>
<organism evidence="3 4">
    <name type="scientific">Suillus fuscotomentosus</name>
    <dbReference type="NCBI Taxonomy" id="1912939"/>
    <lineage>
        <taxon>Eukaryota</taxon>
        <taxon>Fungi</taxon>
        <taxon>Dikarya</taxon>
        <taxon>Basidiomycota</taxon>
        <taxon>Agaricomycotina</taxon>
        <taxon>Agaricomycetes</taxon>
        <taxon>Agaricomycetidae</taxon>
        <taxon>Boletales</taxon>
        <taxon>Suillineae</taxon>
        <taxon>Suillaceae</taxon>
        <taxon>Suillus</taxon>
    </lineage>
</organism>
<keyword evidence="2" id="KW-0732">Signal</keyword>
<reference evidence="3" key="1">
    <citation type="journal article" date="2020" name="New Phytol.">
        <title>Comparative genomics reveals dynamic genome evolution in host specialist ectomycorrhizal fungi.</title>
        <authorList>
            <person name="Lofgren L.A."/>
            <person name="Nguyen N.H."/>
            <person name="Vilgalys R."/>
            <person name="Ruytinx J."/>
            <person name="Liao H.L."/>
            <person name="Branco S."/>
            <person name="Kuo A."/>
            <person name="LaButti K."/>
            <person name="Lipzen A."/>
            <person name="Andreopoulos W."/>
            <person name="Pangilinan J."/>
            <person name="Riley R."/>
            <person name="Hundley H."/>
            <person name="Na H."/>
            <person name="Barry K."/>
            <person name="Grigoriev I.V."/>
            <person name="Stajich J.E."/>
            <person name="Kennedy P.G."/>
        </authorList>
    </citation>
    <scope>NUCLEOTIDE SEQUENCE</scope>
    <source>
        <strain evidence="3">FC203</strain>
    </source>
</reference>
<gene>
    <name evidence="3" type="ORF">F5891DRAFT_613716</name>
</gene>
<evidence type="ECO:0000313" key="4">
    <source>
        <dbReference type="Proteomes" id="UP001195769"/>
    </source>
</evidence>
<protein>
    <recommendedName>
        <fullName evidence="5">Secreted protein</fullName>
    </recommendedName>
</protein>
<dbReference type="RefSeq" id="XP_041221614.1">
    <property type="nucleotide sequence ID" value="XM_041372465.1"/>
</dbReference>
<accession>A0AAD4HGT7</accession>
<evidence type="ECO:0008006" key="5">
    <source>
        <dbReference type="Google" id="ProtNLM"/>
    </source>
</evidence>
<dbReference type="GeneID" id="64666763"/>
<feature type="chain" id="PRO_5041915618" description="Secreted protein" evidence="2">
    <location>
        <begin position="21"/>
        <end position="74"/>
    </location>
</feature>
<feature type="signal peptide" evidence="2">
    <location>
        <begin position="1"/>
        <end position="20"/>
    </location>
</feature>
<evidence type="ECO:0000256" key="1">
    <source>
        <dbReference type="SAM" id="MobiDB-lite"/>
    </source>
</evidence>
<feature type="region of interest" description="Disordered" evidence="1">
    <location>
        <begin position="29"/>
        <end position="58"/>
    </location>
</feature>
<dbReference type="Proteomes" id="UP001195769">
    <property type="component" value="Unassembled WGS sequence"/>
</dbReference>
<keyword evidence="4" id="KW-1185">Reference proteome</keyword>
<evidence type="ECO:0000256" key="2">
    <source>
        <dbReference type="SAM" id="SignalP"/>
    </source>
</evidence>
<dbReference type="EMBL" id="JABBWK010000059">
    <property type="protein sequence ID" value="KAG1896038.1"/>
    <property type="molecule type" value="Genomic_DNA"/>
</dbReference>